<evidence type="ECO:0000256" key="14">
    <source>
        <dbReference type="ARBA" id="ARBA00022741"/>
    </source>
</evidence>
<evidence type="ECO:0000256" key="12">
    <source>
        <dbReference type="ARBA" id="ARBA00022697"/>
    </source>
</evidence>
<dbReference type="GO" id="GO:0050661">
    <property type="term" value="F:NADP binding"/>
    <property type="evidence" value="ECO:0007669"/>
    <property type="project" value="InterPro"/>
</dbReference>
<evidence type="ECO:0000256" key="25">
    <source>
        <dbReference type="ARBA" id="ARBA00048561"/>
    </source>
</evidence>
<dbReference type="InterPro" id="IPR018042">
    <property type="entry name" value="Aspartate_kinase_CS"/>
</dbReference>
<dbReference type="Gene3D" id="3.30.2130.10">
    <property type="entry name" value="VC0802-like"/>
    <property type="match status" value="1"/>
</dbReference>
<keyword evidence="22" id="KW-0486">Methionine biosynthesis</keyword>
<comment type="catalytic activity">
    <reaction evidence="27">
        <text>L-homoserine + NAD(+) = L-aspartate 4-semialdehyde + NADH + H(+)</text>
        <dbReference type="Rhea" id="RHEA:15757"/>
        <dbReference type="ChEBI" id="CHEBI:15378"/>
        <dbReference type="ChEBI" id="CHEBI:57476"/>
        <dbReference type="ChEBI" id="CHEBI:57540"/>
        <dbReference type="ChEBI" id="CHEBI:57945"/>
        <dbReference type="ChEBI" id="CHEBI:537519"/>
        <dbReference type="EC" id="1.1.1.3"/>
    </reaction>
    <physiologicalReaction direction="right-to-left" evidence="27">
        <dbReference type="Rhea" id="RHEA:15759"/>
    </physiologicalReaction>
</comment>
<keyword evidence="15 29" id="KW-0418">Kinase</keyword>
<dbReference type="NCBIfam" id="NF006959">
    <property type="entry name" value="PRK09436.1"/>
    <property type="match status" value="1"/>
</dbReference>
<comment type="catalytic activity">
    <reaction evidence="26">
        <text>L-homoserine + NADP(+) = L-aspartate 4-semialdehyde + NADPH + H(+)</text>
        <dbReference type="Rhea" id="RHEA:15761"/>
        <dbReference type="ChEBI" id="CHEBI:15378"/>
        <dbReference type="ChEBI" id="CHEBI:57476"/>
        <dbReference type="ChEBI" id="CHEBI:57783"/>
        <dbReference type="ChEBI" id="CHEBI:58349"/>
        <dbReference type="ChEBI" id="CHEBI:537519"/>
        <dbReference type="EC" id="1.1.1.3"/>
    </reaction>
    <physiologicalReaction direction="right-to-left" evidence="26">
        <dbReference type="Rhea" id="RHEA:15763"/>
    </physiologicalReaction>
</comment>
<comment type="pathway">
    <text evidence="3">Amino-acid biosynthesis; L-methionine biosynthesis via de novo pathway; L-homoserine from L-aspartate: step 1/3.</text>
</comment>
<evidence type="ECO:0000256" key="16">
    <source>
        <dbReference type="ARBA" id="ARBA00022840"/>
    </source>
</evidence>
<dbReference type="STRING" id="1913577.LPB144_02250"/>
<dbReference type="PANTHER" id="PTHR43070:SF5">
    <property type="entry name" value="HOMOSERINE DEHYDROGENASE"/>
    <property type="match status" value="1"/>
</dbReference>
<dbReference type="InterPro" id="IPR054352">
    <property type="entry name" value="ACT_Aspartokinase"/>
</dbReference>
<keyword evidence="17" id="KW-0521">NADP</keyword>
<dbReference type="GO" id="GO:0009088">
    <property type="term" value="P:threonine biosynthetic process"/>
    <property type="evidence" value="ECO:0007669"/>
    <property type="project" value="UniProtKB-UniPathway"/>
</dbReference>
<dbReference type="Proteomes" id="UP000182510">
    <property type="component" value="Chromosome"/>
</dbReference>
<dbReference type="UniPathway" id="UPA00051">
    <property type="reaction ID" value="UER00462"/>
</dbReference>
<keyword evidence="20" id="KW-0915">Sodium</keyword>
<dbReference type="InterPro" id="IPR001341">
    <property type="entry name" value="Asp_kinase"/>
</dbReference>
<keyword evidence="11" id="KW-0808">Transferase</keyword>
<evidence type="ECO:0000256" key="13">
    <source>
        <dbReference type="ARBA" id="ARBA00022723"/>
    </source>
</evidence>
<keyword evidence="14" id="KW-0547">Nucleotide-binding</keyword>
<comment type="pathway">
    <text evidence="5">Amino-acid biosynthesis; L-methionine biosynthesis via de novo pathway; L-homoserine from L-aspartate: step 3/3.</text>
</comment>
<dbReference type="OrthoDB" id="9799110at2"/>
<name>A0A1L3J2F5_9FLAO</name>
<dbReference type="Gene3D" id="3.30.360.10">
    <property type="entry name" value="Dihydrodipicolinate Reductase, domain 2"/>
    <property type="match status" value="1"/>
</dbReference>
<dbReference type="InterPro" id="IPR011147">
    <property type="entry name" value="Bifunc_Aspkin/hSer_DH"/>
</dbReference>
<dbReference type="InterPro" id="IPR005106">
    <property type="entry name" value="Asp/hSer_DH_NAD-bd"/>
</dbReference>
<dbReference type="Pfam" id="PF00742">
    <property type="entry name" value="Homoserine_dh"/>
    <property type="match status" value="1"/>
</dbReference>
<evidence type="ECO:0000256" key="27">
    <source>
        <dbReference type="ARBA" id="ARBA00049031"/>
    </source>
</evidence>
<comment type="catalytic activity">
    <reaction evidence="25">
        <text>L-aspartate + ATP = 4-phospho-L-aspartate + ADP</text>
        <dbReference type="Rhea" id="RHEA:23776"/>
        <dbReference type="ChEBI" id="CHEBI:29991"/>
        <dbReference type="ChEBI" id="CHEBI:30616"/>
        <dbReference type="ChEBI" id="CHEBI:57535"/>
        <dbReference type="ChEBI" id="CHEBI:456216"/>
        <dbReference type="EC" id="2.7.2.4"/>
    </reaction>
    <physiologicalReaction direction="left-to-right" evidence="25">
        <dbReference type="Rhea" id="RHEA:23777"/>
    </physiologicalReaction>
</comment>
<dbReference type="InterPro" id="IPR001342">
    <property type="entry name" value="HDH_cat"/>
</dbReference>
<evidence type="ECO:0000256" key="22">
    <source>
        <dbReference type="ARBA" id="ARBA00023167"/>
    </source>
</evidence>
<dbReference type="InterPro" id="IPR036291">
    <property type="entry name" value="NAD(P)-bd_dom_sf"/>
</dbReference>
<evidence type="ECO:0000256" key="7">
    <source>
        <dbReference type="ARBA" id="ARBA00007952"/>
    </source>
</evidence>
<comment type="similarity">
    <text evidence="7">In the C-terminal section; belongs to the homoserine dehydrogenase family.</text>
</comment>
<dbReference type="InterPro" id="IPR049638">
    <property type="entry name" value="AK-HD"/>
</dbReference>
<accession>A0A1L3J2F5</accession>
<keyword evidence="18" id="KW-0560">Oxidoreductase</keyword>
<keyword evidence="30" id="KW-1185">Reference proteome</keyword>
<evidence type="ECO:0000256" key="3">
    <source>
        <dbReference type="ARBA" id="ARBA00004986"/>
    </source>
</evidence>
<evidence type="ECO:0000256" key="21">
    <source>
        <dbReference type="ARBA" id="ARBA00023154"/>
    </source>
</evidence>
<keyword evidence="23" id="KW-0511">Multifunctional enzyme</keyword>
<evidence type="ECO:0000256" key="9">
    <source>
        <dbReference type="ARBA" id="ARBA00011881"/>
    </source>
</evidence>
<dbReference type="SUPFAM" id="SSF55347">
    <property type="entry name" value="Glyceraldehyde-3-phosphate dehydrogenase-like, C-terminal domain"/>
    <property type="match status" value="1"/>
</dbReference>
<dbReference type="GO" id="GO:0046872">
    <property type="term" value="F:metal ion binding"/>
    <property type="evidence" value="ECO:0007669"/>
    <property type="project" value="UniProtKB-KW"/>
</dbReference>
<evidence type="ECO:0000256" key="1">
    <source>
        <dbReference type="ARBA" id="ARBA00001920"/>
    </source>
</evidence>
<dbReference type="Gene3D" id="3.40.1160.10">
    <property type="entry name" value="Acetylglutamate kinase-like"/>
    <property type="match status" value="1"/>
</dbReference>
<evidence type="ECO:0000256" key="6">
    <source>
        <dbReference type="ARBA" id="ARBA00005139"/>
    </source>
</evidence>
<dbReference type="UniPathway" id="UPA00050">
    <property type="reaction ID" value="UER00063"/>
</dbReference>
<comment type="cofactor">
    <cofactor evidence="1">
        <name>a metal cation</name>
        <dbReference type="ChEBI" id="CHEBI:25213"/>
    </cofactor>
</comment>
<comment type="similarity">
    <text evidence="8">In the N-terminal section; belongs to the aspartokinase family.</text>
</comment>
<dbReference type="GO" id="GO:0009089">
    <property type="term" value="P:lysine biosynthetic process via diaminopimelate"/>
    <property type="evidence" value="ECO:0007669"/>
    <property type="project" value="UniProtKB-UniPathway"/>
</dbReference>
<dbReference type="FunFam" id="3.30.360.10:FF:000006">
    <property type="entry name" value="Bifunctional aspartokinase/homoserine dehydrogenase"/>
    <property type="match status" value="1"/>
</dbReference>
<dbReference type="PROSITE" id="PS51671">
    <property type="entry name" value="ACT"/>
    <property type="match status" value="2"/>
</dbReference>
<dbReference type="InterPro" id="IPR045865">
    <property type="entry name" value="ACT-like_dom_sf"/>
</dbReference>
<comment type="pathway">
    <text evidence="4">Amino-acid biosynthesis; L-threonine biosynthesis; L-threonine from L-aspartate: step 3/5.</text>
</comment>
<dbReference type="SUPFAM" id="SSF51735">
    <property type="entry name" value="NAD(P)-binding Rossmann-fold domains"/>
    <property type="match status" value="1"/>
</dbReference>
<dbReference type="CDD" id="cd04243">
    <property type="entry name" value="AAK_AK-HSDH-like"/>
    <property type="match status" value="1"/>
</dbReference>
<comment type="pathway">
    <text evidence="2">Amino-acid biosynthesis; L-lysine biosynthesis via DAP pathway; (S)-tetrahydrodipicolinate from L-aspartate: step 1/4.</text>
</comment>
<dbReference type="NCBIfam" id="TIGR00657">
    <property type="entry name" value="asp_kinases"/>
    <property type="match status" value="1"/>
</dbReference>
<dbReference type="GO" id="GO:0009090">
    <property type="term" value="P:homoserine biosynthetic process"/>
    <property type="evidence" value="ECO:0007669"/>
    <property type="project" value="UniProtKB-ARBA"/>
</dbReference>
<evidence type="ECO:0000256" key="5">
    <source>
        <dbReference type="ARBA" id="ARBA00005062"/>
    </source>
</evidence>
<evidence type="ECO:0000256" key="19">
    <source>
        <dbReference type="ARBA" id="ARBA00023027"/>
    </source>
</evidence>
<evidence type="ECO:0000256" key="11">
    <source>
        <dbReference type="ARBA" id="ARBA00022679"/>
    </source>
</evidence>
<evidence type="ECO:0000256" key="18">
    <source>
        <dbReference type="ARBA" id="ARBA00023002"/>
    </source>
</evidence>
<evidence type="ECO:0000256" key="15">
    <source>
        <dbReference type="ARBA" id="ARBA00022777"/>
    </source>
</evidence>
<dbReference type="GO" id="GO:0004072">
    <property type="term" value="F:aspartate kinase activity"/>
    <property type="evidence" value="ECO:0007669"/>
    <property type="project" value="UniProtKB-EC"/>
</dbReference>
<evidence type="ECO:0000313" key="29">
    <source>
        <dbReference type="EMBL" id="APG59304.1"/>
    </source>
</evidence>
<dbReference type="EMBL" id="CP018153">
    <property type="protein sequence ID" value="APG59304.1"/>
    <property type="molecule type" value="Genomic_DNA"/>
</dbReference>
<sequence>MYILKFGGSSLASPDRIKLVAKTIKKHLEEDSVISVFSAFGGVTNDLLLMAELAAKEDLNYKEILERNEQRHLDAIKELIPVTAQSSILSNVKSQFNRLETLYEGVYLLNELSDKTRHVISGFGELLSSLIIAEYFKSIKIDSKFVDSRELIVCKNQNEKVQVNYAKTNANLHSFFEKNKADLFIVPGFVAKNDLGVPSTLGRGGSDFTAAIIAGALDVKRVFIYTDVNGMFTANPNLVPHAYSLKDISYEEAMELSHFGAKVLYPPTLQPLLDKNIEIHIKNTFQPEEAGTVISKSSKKNFRWVTGITHIDSIKLLNIEGSGMVGIPGFSKRFFEILFQENINVVLITQASSEHSICIAVKADEAEQAKEALDEAFEMEISLKKIKPVEIESNVAIIALVGDRMKSHHGLSGKMFSALGNNNINIRAIAQGSSERNISAVISKKDVTKALNTLHEQFFEVPSKEINLFITGVGNVGSKLLAQLKKQENYLLDKLRLKIRVLGLSNSRKMLFDQDGIDLNKWGDLLKKNGETASKEEFFKNVKKFNLRNCIFVDNTASPEISGWYKHYLGNSISVVTCNKIACADDFENYQNLQDLAREYGASFLYETNVGAGLPIIDTLQNLVASGDRINKIQAVLSGSLNFVFNNYDASEPFYKIVEKAMEEGYTEPDPKIDLSGVDVARKILILARESGLRLELDDIERDDFLSEESLNSESNEKFFELLERDESDFKKIYESAVSKNSELKYVAQLEDGKAKVGLQEVGATHPFANLSGSDNIVLFFTDRYPEQPLIVKGAGAGAEVTASGIFADIIRIGKK</sequence>
<dbReference type="InterPro" id="IPR036393">
    <property type="entry name" value="AceGlu_kinase-like_sf"/>
</dbReference>
<dbReference type="PROSITE" id="PS01042">
    <property type="entry name" value="HOMOSER_DHGENASE"/>
    <property type="match status" value="1"/>
</dbReference>
<dbReference type="SUPFAM" id="SSF53633">
    <property type="entry name" value="Carbamate kinase-like"/>
    <property type="match status" value="1"/>
</dbReference>
<protein>
    <submittedName>
        <fullName evidence="29">Bifunctional aspartate kinase/homoserine dehydrogenase I</fullName>
    </submittedName>
</protein>
<dbReference type="UniPathway" id="UPA00034">
    <property type="reaction ID" value="UER00015"/>
</dbReference>
<dbReference type="PANTHER" id="PTHR43070">
    <property type="match status" value="1"/>
</dbReference>
<dbReference type="AlphaFoldDB" id="A0A1L3J2F5"/>
<dbReference type="Pfam" id="PF00696">
    <property type="entry name" value="AA_kinase"/>
    <property type="match status" value="1"/>
</dbReference>
<dbReference type="RefSeq" id="WP_072551960.1">
    <property type="nucleotide sequence ID" value="NZ_CP018153.1"/>
</dbReference>
<dbReference type="InterPro" id="IPR019811">
    <property type="entry name" value="HDH_CS"/>
</dbReference>
<dbReference type="SUPFAM" id="SSF55021">
    <property type="entry name" value="ACT-like"/>
    <property type="match status" value="2"/>
</dbReference>
<dbReference type="FunFam" id="3.30.2130.10:FF:000001">
    <property type="entry name" value="Bifunctional aspartokinase/homoserine dehydrogenase"/>
    <property type="match status" value="1"/>
</dbReference>
<evidence type="ECO:0000256" key="10">
    <source>
        <dbReference type="ARBA" id="ARBA00022605"/>
    </source>
</evidence>
<feature type="domain" description="ACT" evidence="28">
    <location>
        <begin position="319"/>
        <end position="388"/>
    </location>
</feature>
<dbReference type="PIRSF" id="PIRSF000727">
    <property type="entry name" value="ThrA"/>
    <property type="match status" value="1"/>
</dbReference>
<evidence type="ECO:0000313" key="30">
    <source>
        <dbReference type="Proteomes" id="UP000182510"/>
    </source>
</evidence>
<comment type="pathway">
    <text evidence="6">Amino-acid biosynthesis; L-threonine biosynthesis; L-threonine from L-aspartate: step 1/5.</text>
</comment>
<keyword evidence="19" id="KW-0520">NAD</keyword>
<evidence type="ECO:0000259" key="28">
    <source>
        <dbReference type="PROSITE" id="PS51671"/>
    </source>
</evidence>
<keyword evidence="10" id="KW-0028">Amino-acid biosynthesis</keyword>
<dbReference type="Pfam" id="PF22468">
    <property type="entry name" value="ACT_9"/>
    <property type="match status" value="2"/>
</dbReference>
<comment type="subunit">
    <text evidence="9">Homotetramer.</text>
</comment>
<evidence type="ECO:0000256" key="4">
    <source>
        <dbReference type="ARBA" id="ARBA00005056"/>
    </source>
</evidence>
<keyword evidence="21" id="KW-0457">Lysine biosynthesis</keyword>
<dbReference type="GO" id="GO:0005524">
    <property type="term" value="F:ATP binding"/>
    <property type="evidence" value="ECO:0007669"/>
    <property type="project" value="UniProtKB-KW"/>
</dbReference>
<dbReference type="InterPro" id="IPR001048">
    <property type="entry name" value="Asp/Glu/Uridylate_kinase"/>
</dbReference>
<evidence type="ECO:0000256" key="8">
    <source>
        <dbReference type="ARBA" id="ARBA00010046"/>
    </source>
</evidence>
<evidence type="ECO:0000256" key="23">
    <source>
        <dbReference type="ARBA" id="ARBA00023268"/>
    </source>
</evidence>
<dbReference type="InterPro" id="IPR042199">
    <property type="entry name" value="AsparK_Bifunc_asparK/hSer_DH"/>
</dbReference>
<dbReference type="Gene3D" id="1.20.120.1320">
    <property type="entry name" value="Aspartokinase, catalytic domain"/>
    <property type="match status" value="1"/>
</dbReference>
<evidence type="ECO:0000256" key="2">
    <source>
        <dbReference type="ARBA" id="ARBA00004766"/>
    </source>
</evidence>
<gene>
    <name evidence="29" type="ORF">LPB144_02250</name>
</gene>
<keyword evidence="13" id="KW-0479">Metal-binding</keyword>
<dbReference type="KEGG" id="grl:LPB144_02250"/>
<evidence type="ECO:0000256" key="26">
    <source>
        <dbReference type="ARBA" id="ARBA00048841"/>
    </source>
</evidence>
<evidence type="ECO:0000256" key="24">
    <source>
        <dbReference type="ARBA" id="ARBA00044938"/>
    </source>
</evidence>
<dbReference type="GO" id="GO:0004412">
    <property type="term" value="F:homoserine dehydrogenase activity"/>
    <property type="evidence" value="ECO:0007669"/>
    <property type="project" value="UniProtKB-EC"/>
</dbReference>
<dbReference type="CDD" id="cd04922">
    <property type="entry name" value="ACT_AKi-HSDH-ThrA_2"/>
    <property type="match status" value="1"/>
</dbReference>
<evidence type="ECO:0000256" key="17">
    <source>
        <dbReference type="ARBA" id="ARBA00022857"/>
    </source>
</evidence>
<dbReference type="PROSITE" id="PS00324">
    <property type="entry name" value="ASPARTOKINASE"/>
    <property type="match status" value="1"/>
</dbReference>
<dbReference type="GO" id="GO:0009086">
    <property type="term" value="P:methionine biosynthetic process"/>
    <property type="evidence" value="ECO:0007669"/>
    <property type="project" value="UniProtKB-KW"/>
</dbReference>
<keyword evidence="12" id="KW-0791">Threonine biosynthesis</keyword>
<dbReference type="InterPro" id="IPR002912">
    <property type="entry name" value="ACT_dom"/>
</dbReference>
<dbReference type="Gene3D" id="3.40.50.720">
    <property type="entry name" value="NAD(P)-binding Rossmann-like Domain"/>
    <property type="match status" value="1"/>
</dbReference>
<dbReference type="Pfam" id="PF03447">
    <property type="entry name" value="NAD_binding_3"/>
    <property type="match status" value="1"/>
</dbReference>
<reference evidence="29 30" key="1">
    <citation type="submission" date="2016-11" db="EMBL/GenBank/DDBJ databases">
        <title>Gramella sp. LPB0144 isolated from marine environment.</title>
        <authorList>
            <person name="Kim E."/>
            <person name="Yi H."/>
        </authorList>
    </citation>
    <scope>NUCLEOTIDE SEQUENCE [LARGE SCALE GENOMIC DNA]</scope>
    <source>
        <strain evidence="29 30">LPB0144</strain>
    </source>
</reference>
<proteinExistence type="inferred from homology"/>
<comment type="function">
    <text evidence="24">Bifunctional aspartate kinase and homoserine dehydrogenase that catalyzes the first and the third steps toward the synthesis of lysine, methionine and threonine from aspartate.</text>
</comment>
<feature type="domain" description="ACT" evidence="28">
    <location>
        <begin position="400"/>
        <end position="473"/>
    </location>
</feature>
<dbReference type="CDD" id="cd04921">
    <property type="entry name" value="ACT_AKi-HSDH-ThrA-like_1"/>
    <property type="match status" value="1"/>
</dbReference>
<keyword evidence="16" id="KW-0067">ATP-binding</keyword>
<evidence type="ECO:0000256" key="20">
    <source>
        <dbReference type="ARBA" id="ARBA00023053"/>
    </source>
</evidence>
<organism evidence="29 30">
    <name type="scientific">Christiangramia salexigens</name>
    <dbReference type="NCBI Taxonomy" id="1913577"/>
    <lineage>
        <taxon>Bacteria</taxon>
        <taxon>Pseudomonadati</taxon>
        <taxon>Bacteroidota</taxon>
        <taxon>Flavobacteriia</taxon>
        <taxon>Flavobacteriales</taxon>
        <taxon>Flavobacteriaceae</taxon>
        <taxon>Christiangramia</taxon>
    </lineage>
</organism>